<proteinExistence type="predicted"/>
<feature type="region of interest" description="Disordered" evidence="1">
    <location>
        <begin position="73"/>
        <end position="103"/>
    </location>
</feature>
<protein>
    <submittedName>
        <fullName evidence="2">Uncharacterized protein</fullName>
    </submittedName>
</protein>
<keyword evidence="3" id="KW-1185">Reference proteome</keyword>
<accession>A0A0D3F8S1</accession>
<dbReference type="HOGENOM" id="CLU_1974085_0_0_1"/>
<dbReference type="PaxDb" id="65489-OBART02G27510.1"/>
<evidence type="ECO:0000313" key="3">
    <source>
        <dbReference type="Proteomes" id="UP000026960"/>
    </source>
</evidence>
<reference evidence="2" key="1">
    <citation type="journal article" date="2009" name="Rice">
        <title>De Novo Next Generation Sequencing of Plant Genomes.</title>
        <authorList>
            <person name="Rounsley S."/>
            <person name="Marri P.R."/>
            <person name="Yu Y."/>
            <person name="He R."/>
            <person name="Sisneros N."/>
            <person name="Goicoechea J.L."/>
            <person name="Lee S.J."/>
            <person name="Angelova A."/>
            <person name="Kudrna D."/>
            <person name="Luo M."/>
            <person name="Affourtit J."/>
            <person name="Desany B."/>
            <person name="Knight J."/>
            <person name="Niazi F."/>
            <person name="Egholm M."/>
            <person name="Wing R.A."/>
        </authorList>
    </citation>
    <scope>NUCLEOTIDE SEQUENCE [LARGE SCALE GENOMIC DNA]</scope>
    <source>
        <strain evidence="2">cv. IRGC 105608</strain>
    </source>
</reference>
<dbReference type="AlphaFoldDB" id="A0A0D3F8S1"/>
<name>A0A0D3F8S1_9ORYZ</name>
<organism evidence="2">
    <name type="scientific">Oryza barthii</name>
    <dbReference type="NCBI Taxonomy" id="65489"/>
    <lineage>
        <taxon>Eukaryota</taxon>
        <taxon>Viridiplantae</taxon>
        <taxon>Streptophyta</taxon>
        <taxon>Embryophyta</taxon>
        <taxon>Tracheophyta</taxon>
        <taxon>Spermatophyta</taxon>
        <taxon>Magnoliopsida</taxon>
        <taxon>Liliopsida</taxon>
        <taxon>Poales</taxon>
        <taxon>Poaceae</taxon>
        <taxon>BOP clade</taxon>
        <taxon>Oryzoideae</taxon>
        <taxon>Oryzeae</taxon>
        <taxon>Oryzinae</taxon>
        <taxon>Oryza</taxon>
    </lineage>
</organism>
<sequence>MLTLPYPLPSIPRSHTGTEAAHSLSPRFSLLDLAALSPSLAVSPSSVALFPPLRPLVLSSLLFPSHLPTVARRTTHGRRAGRRTGGRGEGCGTVHRRDGRQGDRCDERATQVTGEVKRTERYYLIRGPGRVVGPGGVGGGA</sequence>
<feature type="compositionally biased region" description="Basic residues" evidence="1">
    <location>
        <begin position="73"/>
        <end position="85"/>
    </location>
</feature>
<dbReference type="Proteomes" id="UP000026960">
    <property type="component" value="Chromosome 2"/>
</dbReference>
<evidence type="ECO:0000313" key="2">
    <source>
        <dbReference type="EnsemblPlants" id="OBART02G27510.1"/>
    </source>
</evidence>
<evidence type="ECO:0000256" key="1">
    <source>
        <dbReference type="SAM" id="MobiDB-lite"/>
    </source>
</evidence>
<dbReference type="Gramene" id="OBART02G27510.1">
    <property type="protein sequence ID" value="OBART02G27510.1"/>
    <property type="gene ID" value="OBART02G27510"/>
</dbReference>
<reference evidence="2" key="2">
    <citation type="submission" date="2015-03" db="UniProtKB">
        <authorList>
            <consortium name="EnsemblPlants"/>
        </authorList>
    </citation>
    <scope>IDENTIFICATION</scope>
</reference>
<dbReference type="EnsemblPlants" id="OBART02G27510.1">
    <property type="protein sequence ID" value="OBART02G27510.1"/>
    <property type="gene ID" value="OBART02G27510"/>
</dbReference>